<dbReference type="AlphaFoldDB" id="A0AAE3YDZ7"/>
<dbReference type="RefSeq" id="WP_237390947.1">
    <property type="nucleotide sequence ID" value="NZ_JAVDQY010000005.1"/>
</dbReference>
<proteinExistence type="predicted"/>
<reference evidence="1" key="1">
    <citation type="submission" date="2023-07" db="EMBL/GenBank/DDBJ databases">
        <title>Sorghum-associated microbial communities from plants grown in Nebraska, USA.</title>
        <authorList>
            <person name="Schachtman D."/>
        </authorList>
    </citation>
    <scope>NUCLEOTIDE SEQUENCE</scope>
    <source>
        <strain evidence="1">DS2360</strain>
    </source>
</reference>
<organism evidence="1 2">
    <name type="scientific">Chryseobacterium rhizosphaerae</name>
    <dbReference type="NCBI Taxonomy" id="395937"/>
    <lineage>
        <taxon>Bacteria</taxon>
        <taxon>Pseudomonadati</taxon>
        <taxon>Bacteroidota</taxon>
        <taxon>Flavobacteriia</taxon>
        <taxon>Flavobacteriales</taxon>
        <taxon>Weeksellaceae</taxon>
        <taxon>Chryseobacterium group</taxon>
        <taxon>Chryseobacterium</taxon>
    </lineage>
</organism>
<evidence type="ECO:0000313" key="1">
    <source>
        <dbReference type="EMBL" id="MDR6528401.1"/>
    </source>
</evidence>
<dbReference type="Proteomes" id="UP001184861">
    <property type="component" value="Unassembled WGS sequence"/>
</dbReference>
<protein>
    <submittedName>
        <fullName evidence="1">Uncharacterized protein</fullName>
    </submittedName>
</protein>
<name>A0AAE3YDZ7_9FLAO</name>
<evidence type="ECO:0000313" key="2">
    <source>
        <dbReference type="Proteomes" id="UP001184861"/>
    </source>
</evidence>
<accession>A0AAE3YDZ7</accession>
<dbReference type="EMBL" id="JAVDQY010000005">
    <property type="protein sequence ID" value="MDR6528401.1"/>
    <property type="molecule type" value="Genomic_DNA"/>
</dbReference>
<gene>
    <name evidence="1" type="ORF">J2787_003838</name>
</gene>
<comment type="caution">
    <text evidence="1">The sequence shown here is derived from an EMBL/GenBank/DDBJ whole genome shotgun (WGS) entry which is preliminary data.</text>
</comment>
<sequence>MKLTGKSRIKNLQASMAFVKRKKARSQFASLCLVFTVNKNKARNSTKNIPINAAISKKLYLSMVF</sequence>